<proteinExistence type="predicted"/>
<sequence length="257" mass="29185">MQMTDASTKAVAPLTPCLRPSSFGAPATIVSRGRFARQSAHCGVIFARRRESEWSAQGDPNSHCGKSAAHIAYGSALSAPFVIYNKGTAALPPVLLCGPEACIPLAMKPTRVTTSSPYIPIARHHPRSQRCNARATEILATPYPYVKQQLTKKSSLIVITRNSAWFNENAFYRTRLVEGKEEKKRERHNFPRWTVRFVSSGDEDDNDDEDEDRDEDEDEKRRFSSERRERRYYLDPFSLTHFNGVVDFFLVLLGKEW</sequence>
<name>E2AGF3_CAMFO</name>
<feature type="compositionally biased region" description="Acidic residues" evidence="1">
    <location>
        <begin position="201"/>
        <end position="218"/>
    </location>
</feature>
<protein>
    <submittedName>
        <fullName evidence="2">Uncharacterized protein</fullName>
    </submittedName>
</protein>
<gene>
    <name evidence="2" type="ORF">EAG_02873</name>
</gene>
<evidence type="ECO:0000256" key="1">
    <source>
        <dbReference type="SAM" id="MobiDB-lite"/>
    </source>
</evidence>
<accession>E2AGF3</accession>
<dbReference type="AlphaFoldDB" id="E2AGF3"/>
<reference evidence="2 3" key="1">
    <citation type="journal article" date="2010" name="Science">
        <title>Genomic comparison of the ants Camponotus floridanus and Harpegnathos saltator.</title>
        <authorList>
            <person name="Bonasio R."/>
            <person name="Zhang G."/>
            <person name="Ye C."/>
            <person name="Mutti N.S."/>
            <person name="Fang X."/>
            <person name="Qin N."/>
            <person name="Donahue G."/>
            <person name="Yang P."/>
            <person name="Li Q."/>
            <person name="Li C."/>
            <person name="Zhang P."/>
            <person name="Huang Z."/>
            <person name="Berger S.L."/>
            <person name="Reinberg D."/>
            <person name="Wang J."/>
            <person name="Liebig J."/>
        </authorList>
    </citation>
    <scope>NUCLEOTIDE SEQUENCE [LARGE SCALE GENOMIC DNA]</scope>
    <source>
        <strain evidence="3">C129</strain>
    </source>
</reference>
<dbReference type="EMBL" id="GL439310">
    <property type="protein sequence ID" value="EFN67486.1"/>
    <property type="molecule type" value="Genomic_DNA"/>
</dbReference>
<keyword evidence="3" id="KW-1185">Reference proteome</keyword>
<feature type="region of interest" description="Disordered" evidence="1">
    <location>
        <begin position="200"/>
        <end position="226"/>
    </location>
</feature>
<dbReference type="InParanoid" id="E2AGF3"/>
<evidence type="ECO:0000313" key="2">
    <source>
        <dbReference type="EMBL" id="EFN67486.1"/>
    </source>
</evidence>
<evidence type="ECO:0000313" key="3">
    <source>
        <dbReference type="Proteomes" id="UP000000311"/>
    </source>
</evidence>
<dbReference type="Proteomes" id="UP000000311">
    <property type="component" value="Unassembled WGS sequence"/>
</dbReference>
<organism evidence="3">
    <name type="scientific">Camponotus floridanus</name>
    <name type="common">Florida carpenter ant</name>
    <dbReference type="NCBI Taxonomy" id="104421"/>
    <lineage>
        <taxon>Eukaryota</taxon>
        <taxon>Metazoa</taxon>
        <taxon>Ecdysozoa</taxon>
        <taxon>Arthropoda</taxon>
        <taxon>Hexapoda</taxon>
        <taxon>Insecta</taxon>
        <taxon>Pterygota</taxon>
        <taxon>Neoptera</taxon>
        <taxon>Endopterygota</taxon>
        <taxon>Hymenoptera</taxon>
        <taxon>Apocrita</taxon>
        <taxon>Aculeata</taxon>
        <taxon>Formicoidea</taxon>
        <taxon>Formicidae</taxon>
        <taxon>Formicinae</taxon>
        <taxon>Camponotus</taxon>
    </lineage>
</organism>